<accession>A0A4S3M3P8</accession>
<sequence>MNKKVLLQDLGHRDYKDTWDYQEQLFQETFDVKVRNRREAASEPTPNHFLFVEHPHVYTLGKSGDLSNLLLNEQQLEEKGATFYKINRGGDITYHGPGQIVGYPILDLENFFTDIHKYLRLLEEAIILTLDEYGIKAERSKGETGVWLDVGTPFARKICAMGVRASRWITMHGFAFNVNADLGYFDNIVPCGIKDKAVTSLNVELGVKEVDVEEVKPKIIKHFTDLFEAEMIAVKPQLS</sequence>
<dbReference type="InterPro" id="IPR020605">
    <property type="entry name" value="Octanoyltransferase_CS"/>
</dbReference>
<dbReference type="Pfam" id="PF21948">
    <property type="entry name" value="LplA-B_cat"/>
    <property type="match status" value="1"/>
</dbReference>
<evidence type="ECO:0000313" key="12">
    <source>
        <dbReference type="EMBL" id="THD68757.1"/>
    </source>
</evidence>
<dbReference type="PIRSF" id="PIRSF016262">
    <property type="entry name" value="LPLase"/>
    <property type="match status" value="1"/>
</dbReference>
<comment type="caution">
    <text evidence="12">The sequence shown here is derived from an EMBL/GenBank/DDBJ whole genome shotgun (WGS) entry which is preliminary data.</text>
</comment>
<dbReference type="CDD" id="cd16444">
    <property type="entry name" value="LipB"/>
    <property type="match status" value="1"/>
</dbReference>
<comment type="pathway">
    <text evidence="1 6 7">Protein modification; protein lipoylation via endogenous pathway; protein N(6)-(lipoyl)lysine from octanoyl-[acyl-carrier-protein]: step 1/2.</text>
</comment>
<evidence type="ECO:0000256" key="10">
    <source>
        <dbReference type="PIRSR" id="PIRSR016262-3"/>
    </source>
</evidence>
<comment type="similarity">
    <text evidence="6 7">Belongs to the LipB family.</text>
</comment>
<dbReference type="NCBIfam" id="TIGR00214">
    <property type="entry name" value="lipB"/>
    <property type="match status" value="1"/>
</dbReference>
<reference evidence="12 13" key="1">
    <citation type="submission" date="2019-04" db="EMBL/GenBank/DDBJ databases">
        <title>Draft genome sequence of Robertkochia marina CC-AMO-30D.</title>
        <authorList>
            <person name="Hameed A."/>
            <person name="Lin S.-Y."/>
            <person name="Shahina M."/>
            <person name="Lai W.-A."/>
            <person name="Young C.-C."/>
        </authorList>
    </citation>
    <scope>NUCLEOTIDE SEQUENCE [LARGE SCALE GENOMIC DNA]</scope>
    <source>
        <strain evidence="12 13">CC-AMO-30D</strain>
    </source>
</reference>
<comment type="catalytic activity">
    <reaction evidence="6 7">
        <text>octanoyl-[ACP] + L-lysyl-[protein] = N(6)-octanoyl-L-lysyl-[protein] + holo-[ACP] + H(+)</text>
        <dbReference type="Rhea" id="RHEA:17665"/>
        <dbReference type="Rhea" id="RHEA-COMP:9636"/>
        <dbReference type="Rhea" id="RHEA-COMP:9685"/>
        <dbReference type="Rhea" id="RHEA-COMP:9752"/>
        <dbReference type="Rhea" id="RHEA-COMP:9928"/>
        <dbReference type="ChEBI" id="CHEBI:15378"/>
        <dbReference type="ChEBI" id="CHEBI:29969"/>
        <dbReference type="ChEBI" id="CHEBI:64479"/>
        <dbReference type="ChEBI" id="CHEBI:78463"/>
        <dbReference type="ChEBI" id="CHEBI:78809"/>
        <dbReference type="EC" id="2.3.1.181"/>
    </reaction>
</comment>
<dbReference type="EMBL" id="SSMC01000001">
    <property type="protein sequence ID" value="THD68757.1"/>
    <property type="molecule type" value="Genomic_DNA"/>
</dbReference>
<evidence type="ECO:0000259" key="11">
    <source>
        <dbReference type="PROSITE" id="PS51733"/>
    </source>
</evidence>
<feature type="domain" description="BPL/LPL catalytic" evidence="11">
    <location>
        <begin position="43"/>
        <end position="231"/>
    </location>
</feature>
<feature type="active site" description="Acyl-thioester intermediate" evidence="6 8">
    <location>
        <position position="191"/>
    </location>
</feature>
<keyword evidence="3 6" id="KW-0808">Transferase</keyword>
<dbReference type="GO" id="GO:0033819">
    <property type="term" value="F:lipoyl(octanoyl) transferase activity"/>
    <property type="evidence" value="ECO:0007669"/>
    <property type="project" value="UniProtKB-EC"/>
</dbReference>
<dbReference type="GO" id="GO:0005737">
    <property type="term" value="C:cytoplasm"/>
    <property type="evidence" value="ECO:0007669"/>
    <property type="project" value="UniProtKB-SubCell"/>
</dbReference>
<dbReference type="InterPro" id="IPR004143">
    <property type="entry name" value="BPL_LPL_catalytic"/>
</dbReference>
<protein>
    <recommendedName>
        <fullName evidence="6 7">Octanoyltransferase</fullName>
        <ecNumber evidence="6 7">2.3.1.181</ecNumber>
    </recommendedName>
    <alternativeName>
        <fullName evidence="6">Lipoate-protein ligase B</fullName>
    </alternativeName>
    <alternativeName>
        <fullName evidence="6">Lipoyl/octanoyl transferase</fullName>
    </alternativeName>
    <alternativeName>
        <fullName evidence="6">Octanoyl-[acyl-carrier-protein]-protein N-octanoyltransferase</fullName>
    </alternativeName>
</protein>
<dbReference type="Gene3D" id="3.30.930.10">
    <property type="entry name" value="Bira Bifunctional Protein, Domain 2"/>
    <property type="match status" value="1"/>
</dbReference>
<dbReference type="RefSeq" id="WP_136334246.1">
    <property type="nucleotide sequence ID" value="NZ_QXMP01000007.1"/>
</dbReference>
<feature type="binding site" evidence="6 9">
    <location>
        <begin position="160"/>
        <end position="162"/>
    </location>
    <ligand>
        <name>substrate</name>
    </ligand>
</feature>
<dbReference type="GO" id="GO:0009249">
    <property type="term" value="P:protein lipoylation"/>
    <property type="evidence" value="ECO:0007669"/>
    <property type="project" value="InterPro"/>
</dbReference>
<dbReference type="PROSITE" id="PS51733">
    <property type="entry name" value="BPL_LPL_CATALYTIC"/>
    <property type="match status" value="1"/>
</dbReference>
<dbReference type="HAMAP" id="MF_00013">
    <property type="entry name" value="LipB"/>
    <property type="match status" value="1"/>
</dbReference>
<keyword evidence="4 6" id="KW-0012">Acyltransferase</keyword>
<dbReference type="EC" id="2.3.1.181" evidence="6 7"/>
<dbReference type="SUPFAM" id="SSF55681">
    <property type="entry name" value="Class II aaRS and biotin synthetases"/>
    <property type="match status" value="1"/>
</dbReference>
<gene>
    <name evidence="6 12" type="primary">lipB</name>
    <name evidence="12" type="ORF">E7Z59_00035</name>
</gene>
<evidence type="ECO:0000256" key="6">
    <source>
        <dbReference type="HAMAP-Rule" id="MF_00013"/>
    </source>
</evidence>
<name>A0A4S3M3P8_9FLAO</name>
<evidence type="ECO:0000256" key="9">
    <source>
        <dbReference type="PIRSR" id="PIRSR016262-2"/>
    </source>
</evidence>
<comment type="subcellular location">
    <subcellularLocation>
        <location evidence="6">Cytoplasm</location>
    </subcellularLocation>
</comment>
<organism evidence="12 13">
    <name type="scientific">Robertkochia marina</name>
    <dbReference type="NCBI Taxonomy" id="1227945"/>
    <lineage>
        <taxon>Bacteria</taxon>
        <taxon>Pseudomonadati</taxon>
        <taxon>Bacteroidota</taxon>
        <taxon>Flavobacteriia</taxon>
        <taxon>Flavobacteriales</taxon>
        <taxon>Flavobacteriaceae</taxon>
        <taxon>Robertkochia</taxon>
    </lineage>
</organism>
<evidence type="ECO:0000256" key="8">
    <source>
        <dbReference type="PIRSR" id="PIRSR016262-1"/>
    </source>
</evidence>
<evidence type="ECO:0000256" key="3">
    <source>
        <dbReference type="ARBA" id="ARBA00022679"/>
    </source>
</evidence>
<dbReference type="NCBIfam" id="NF010925">
    <property type="entry name" value="PRK14345.1"/>
    <property type="match status" value="1"/>
</dbReference>
<proteinExistence type="inferred from homology"/>
<dbReference type="InterPro" id="IPR000544">
    <property type="entry name" value="Octanoyltransferase"/>
</dbReference>
<evidence type="ECO:0000313" key="13">
    <source>
        <dbReference type="Proteomes" id="UP000305939"/>
    </source>
</evidence>
<dbReference type="AlphaFoldDB" id="A0A4S3M3P8"/>
<dbReference type="FunFam" id="3.30.930.10:FF:000035">
    <property type="entry name" value="Putative lipoyltransferase 2, mitochondrial"/>
    <property type="match status" value="1"/>
</dbReference>
<dbReference type="PANTHER" id="PTHR10993">
    <property type="entry name" value="OCTANOYLTRANSFERASE"/>
    <property type="match status" value="1"/>
</dbReference>
<evidence type="ECO:0000256" key="2">
    <source>
        <dbReference type="ARBA" id="ARBA00022490"/>
    </source>
</evidence>
<comment type="function">
    <text evidence="5 6 7">Catalyzes the transfer of endogenously produced octanoic acid from octanoyl-acyl-carrier-protein onto the lipoyl domains of lipoate-dependent enzymes. Lipoyl-ACP can also act as a substrate although octanoyl-ACP is likely to be the physiological substrate.</text>
</comment>
<keyword evidence="13" id="KW-1185">Reference proteome</keyword>
<comment type="miscellaneous">
    <text evidence="6">In the reaction, the free carboxyl group of octanoic acid is attached via an amide linkage to the epsilon-amino group of a specific lysine residue of lipoyl domains of lipoate-dependent enzymes.</text>
</comment>
<evidence type="ECO:0000256" key="1">
    <source>
        <dbReference type="ARBA" id="ARBA00004821"/>
    </source>
</evidence>
<dbReference type="PROSITE" id="PS01313">
    <property type="entry name" value="LIPB"/>
    <property type="match status" value="1"/>
</dbReference>
<dbReference type="PANTHER" id="PTHR10993:SF12">
    <property type="entry name" value="OCTANOYLTRANSFERASE"/>
    <property type="match status" value="1"/>
</dbReference>
<feature type="binding site" evidence="6 9">
    <location>
        <begin position="88"/>
        <end position="95"/>
    </location>
    <ligand>
        <name>substrate</name>
    </ligand>
</feature>
<dbReference type="Proteomes" id="UP000305939">
    <property type="component" value="Unassembled WGS sequence"/>
</dbReference>
<evidence type="ECO:0000256" key="5">
    <source>
        <dbReference type="ARBA" id="ARBA00024732"/>
    </source>
</evidence>
<keyword evidence="2 6" id="KW-0963">Cytoplasm</keyword>
<dbReference type="InterPro" id="IPR045864">
    <property type="entry name" value="aa-tRNA-synth_II/BPL/LPL"/>
</dbReference>
<feature type="site" description="Lowers pKa of active site Cys" evidence="6 10">
    <location>
        <position position="157"/>
    </location>
</feature>
<dbReference type="UniPathway" id="UPA00538">
    <property type="reaction ID" value="UER00592"/>
</dbReference>
<evidence type="ECO:0000256" key="7">
    <source>
        <dbReference type="PIRNR" id="PIRNR016262"/>
    </source>
</evidence>
<dbReference type="OrthoDB" id="9787061at2"/>
<evidence type="ECO:0000256" key="4">
    <source>
        <dbReference type="ARBA" id="ARBA00023315"/>
    </source>
</evidence>
<feature type="binding site" evidence="6 9">
    <location>
        <begin position="173"/>
        <end position="175"/>
    </location>
    <ligand>
        <name>substrate</name>
    </ligand>
</feature>